<evidence type="ECO:0000313" key="1">
    <source>
        <dbReference type="EMBL" id="GBM94624.1"/>
    </source>
</evidence>
<reference evidence="1 2" key="1">
    <citation type="journal article" date="2019" name="Sci. Rep.">
        <title>Orb-weaving spider Araneus ventricosus genome elucidates the spidroin gene catalogue.</title>
        <authorList>
            <person name="Kono N."/>
            <person name="Nakamura H."/>
            <person name="Ohtoshi R."/>
            <person name="Moran D.A.P."/>
            <person name="Shinohara A."/>
            <person name="Yoshida Y."/>
            <person name="Fujiwara M."/>
            <person name="Mori M."/>
            <person name="Tomita M."/>
            <person name="Arakawa K."/>
        </authorList>
    </citation>
    <scope>NUCLEOTIDE SEQUENCE [LARGE SCALE GENOMIC DNA]</scope>
</reference>
<gene>
    <name evidence="1" type="ORF">AVEN_222244_1</name>
</gene>
<comment type="caution">
    <text evidence="1">The sequence shown here is derived from an EMBL/GenBank/DDBJ whole genome shotgun (WGS) entry which is preliminary data.</text>
</comment>
<keyword evidence="2" id="KW-1185">Reference proteome</keyword>
<name>A0A4Y2JX84_ARAVE</name>
<dbReference type="Proteomes" id="UP000499080">
    <property type="component" value="Unassembled WGS sequence"/>
</dbReference>
<protein>
    <submittedName>
        <fullName evidence="1">Uncharacterized protein</fullName>
    </submittedName>
</protein>
<dbReference type="EMBL" id="BGPR01003986">
    <property type="protein sequence ID" value="GBM94624.1"/>
    <property type="molecule type" value="Genomic_DNA"/>
</dbReference>
<dbReference type="AlphaFoldDB" id="A0A4Y2JX84"/>
<accession>A0A4Y2JX84</accession>
<sequence>MSACRKFSQENAEQLPRVHSEGFHGFNGEGSEFVRVVGVSALGHGSWPFFPFVPTLGLSLFLSAEFHSLYQKSTGEIEMDARFTKEYNVCEEILKRL</sequence>
<evidence type="ECO:0000313" key="2">
    <source>
        <dbReference type="Proteomes" id="UP000499080"/>
    </source>
</evidence>
<organism evidence="1 2">
    <name type="scientific">Araneus ventricosus</name>
    <name type="common">Orbweaver spider</name>
    <name type="synonym">Epeira ventricosa</name>
    <dbReference type="NCBI Taxonomy" id="182803"/>
    <lineage>
        <taxon>Eukaryota</taxon>
        <taxon>Metazoa</taxon>
        <taxon>Ecdysozoa</taxon>
        <taxon>Arthropoda</taxon>
        <taxon>Chelicerata</taxon>
        <taxon>Arachnida</taxon>
        <taxon>Araneae</taxon>
        <taxon>Araneomorphae</taxon>
        <taxon>Entelegynae</taxon>
        <taxon>Araneoidea</taxon>
        <taxon>Araneidae</taxon>
        <taxon>Araneus</taxon>
    </lineage>
</organism>
<proteinExistence type="predicted"/>